<proteinExistence type="predicted"/>
<keyword evidence="2" id="KW-1185">Reference proteome</keyword>
<gene>
    <name evidence="1" type="ORF">AQJ91_35515</name>
</gene>
<evidence type="ECO:0000313" key="1">
    <source>
        <dbReference type="EMBL" id="KUO16591.1"/>
    </source>
</evidence>
<dbReference type="AlphaFoldDB" id="A0A101UTJ4"/>
<evidence type="ECO:0000313" key="2">
    <source>
        <dbReference type="Proteomes" id="UP000053260"/>
    </source>
</evidence>
<comment type="caution">
    <text evidence="1">The sequence shown here is derived from an EMBL/GenBank/DDBJ whole genome shotgun (WGS) entry which is preliminary data.</text>
</comment>
<accession>A0A101UTJ4</accession>
<name>A0A101UTJ4_9ACTN</name>
<dbReference type="EMBL" id="LMXB01000086">
    <property type="protein sequence ID" value="KUO16591.1"/>
    <property type="molecule type" value="Genomic_DNA"/>
</dbReference>
<sequence length="118" mass="12314">MSSSAISLGGLAPRADQLGDVVLQHLLSELPEVWKYEDIAAVAPVALSEHIAAILDFLERGLDMTKVRTPPAAIEFSPADSLSTGRPSASSFAAIGSSTQVCLISSTRKQPVSPGPRS</sequence>
<organism evidence="1 2">
    <name type="scientific">Streptomyces dysideae</name>
    <dbReference type="NCBI Taxonomy" id="909626"/>
    <lineage>
        <taxon>Bacteria</taxon>
        <taxon>Bacillati</taxon>
        <taxon>Actinomycetota</taxon>
        <taxon>Actinomycetes</taxon>
        <taxon>Kitasatosporales</taxon>
        <taxon>Streptomycetaceae</taxon>
        <taxon>Streptomyces</taxon>
    </lineage>
</organism>
<reference evidence="1 2" key="1">
    <citation type="submission" date="2015-10" db="EMBL/GenBank/DDBJ databases">
        <title>Draft genome sequence of Streptomyces sp. RV15, isolated from a marine sponge.</title>
        <authorList>
            <person name="Ruckert C."/>
            <person name="Abdelmohsen U.R."/>
            <person name="Winkler A."/>
            <person name="Hentschel U."/>
            <person name="Kalinowski J."/>
            <person name="Kampfer P."/>
            <person name="Glaeser S."/>
        </authorList>
    </citation>
    <scope>NUCLEOTIDE SEQUENCE [LARGE SCALE GENOMIC DNA]</scope>
    <source>
        <strain evidence="1 2">RV15</strain>
    </source>
</reference>
<protein>
    <submittedName>
        <fullName evidence="1">Uncharacterized protein</fullName>
    </submittedName>
</protein>
<dbReference type="Proteomes" id="UP000053260">
    <property type="component" value="Unassembled WGS sequence"/>
</dbReference>